<evidence type="ECO:0000256" key="2">
    <source>
        <dbReference type="ARBA" id="ARBA00001941"/>
    </source>
</evidence>
<comment type="cofactor">
    <cofactor evidence="2">
        <name>Co(2+)</name>
        <dbReference type="ChEBI" id="CHEBI:48828"/>
    </cofactor>
</comment>
<comment type="subcellular location">
    <subcellularLocation>
        <location evidence="3">Cytoplasm</location>
    </subcellularLocation>
</comment>
<keyword evidence="16" id="KW-1185">Reference proteome</keyword>
<organism evidence="15 16">
    <name type="scientific">Vigna mungo</name>
    <name type="common">Black gram</name>
    <name type="synonym">Phaseolus mungo</name>
    <dbReference type="NCBI Taxonomy" id="3915"/>
    <lineage>
        <taxon>Eukaryota</taxon>
        <taxon>Viridiplantae</taxon>
        <taxon>Streptophyta</taxon>
        <taxon>Embryophyta</taxon>
        <taxon>Tracheophyta</taxon>
        <taxon>Spermatophyta</taxon>
        <taxon>Magnoliopsida</taxon>
        <taxon>eudicotyledons</taxon>
        <taxon>Gunneridae</taxon>
        <taxon>Pentapetalae</taxon>
        <taxon>rosids</taxon>
        <taxon>fabids</taxon>
        <taxon>Fabales</taxon>
        <taxon>Fabaceae</taxon>
        <taxon>Papilionoideae</taxon>
        <taxon>50 kb inversion clade</taxon>
        <taxon>NPAAA clade</taxon>
        <taxon>indigoferoid/millettioid clade</taxon>
        <taxon>Phaseoleae</taxon>
        <taxon>Vigna</taxon>
    </lineage>
</organism>
<evidence type="ECO:0000256" key="3">
    <source>
        <dbReference type="ARBA" id="ARBA00004496"/>
    </source>
</evidence>
<evidence type="ECO:0000256" key="9">
    <source>
        <dbReference type="ARBA" id="ARBA00022840"/>
    </source>
</evidence>
<dbReference type="PANTHER" id="PTHR11964">
    <property type="entry name" value="S-ADENOSYLMETHIONINE SYNTHETASE"/>
    <property type="match status" value="1"/>
</dbReference>
<dbReference type="Proteomes" id="UP001374535">
    <property type="component" value="Chromosome 9"/>
</dbReference>
<evidence type="ECO:0000313" key="16">
    <source>
        <dbReference type="Proteomes" id="UP001374535"/>
    </source>
</evidence>
<evidence type="ECO:0000256" key="1">
    <source>
        <dbReference type="ARBA" id="ARBA00001936"/>
    </source>
</evidence>
<evidence type="ECO:0000256" key="4">
    <source>
        <dbReference type="ARBA" id="ARBA00022490"/>
    </source>
</evidence>
<dbReference type="GO" id="GO:0005524">
    <property type="term" value="F:ATP binding"/>
    <property type="evidence" value="ECO:0007669"/>
    <property type="project" value="UniProtKB-KW"/>
</dbReference>
<evidence type="ECO:0000256" key="11">
    <source>
        <dbReference type="ARBA" id="ARBA00022958"/>
    </source>
</evidence>
<accession>A0AAQ3MRB7</accession>
<name>A0AAQ3MRB7_VIGMU</name>
<dbReference type="EMBL" id="CP144692">
    <property type="protein sequence ID" value="WVY96219.1"/>
    <property type="molecule type" value="Genomic_DNA"/>
</dbReference>
<keyword evidence="10" id="KW-0460">Magnesium</keyword>
<evidence type="ECO:0000256" key="5">
    <source>
        <dbReference type="ARBA" id="ARBA00022563"/>
    </source>
</evidence>
<dbReference type="Pfam" id="PF02772">
    <property type="entry name" value="S-AdoMet_synt_M"/>
    <property type="match status" value="1"/>
</dbReference>
<evidence type="ECO:0000313" key="15">
    <source>
        <dbReference type="EMBL" id="WVY96219.1"/>
    </source>
</evidence>
<evidence type="ECO:0000259" key="14">
    <source>
        <dbReference type="Pfam" id="PF02773"/>
    </source>
</evidence>
<evidence type="ECO:0000256" key="6">
    <source>
        <dbReference type="ARBA" id="ARBA00022679"/>
    </source>
</evidence>
<dbReference type="InterPro" id="IPR022629">
    <property type="entry name" value="S-AdoMet_synt_central"/>
</dbReference>
<dbReference type="InterPro" id="IPR022630">
    <property type="entry name" value="S-AdoMet_synt_C"/>
</dbReference>
<dbReference type="InterPro" id="IPR002133">
    <property type="entry name" value="S-AdoMet_synthetase"/>
</dbReference>
<keyword evidence="7" id="KW-0479">Metal-binding</keyword>
<reference evidence="15 16" key="1">
    <citation type="journal article" date="2023" name="Life. Sci Alliance">
        <title>Evolutionary insights into 3D genome organization and epigenetic landscape of Vigna mungo.</title>
        <authorList>
            <person name="Junaid A."/>
            <person name="Singh B."/>
            <person name="Bhatia S."/>
        </authorList>
    </citation>
    <scope>NUCLEOTIDE SEQUENCE [LARGE SCALE GENOMIC DNA]</scope>
    <source>
        <strain evidence="15">Urdbean</strain>
    </source>
</reference>
<keyword evidence="8" id="KW-0547">Nucleotide-binding</keyword>
<protein>
    <recommendedName>
        <fullName evidence="17">Methionine adenosyltransferase</fullName>
    </recommendedName>
</protein>
<evidence type="ECO:0000256" key="12">
    <source>
        <dbReference type="ARBA" id="ARBA00023285"/>
    </source>
</evidence>
<dbReference type="Pfam" id="PF02773">
    <property type="entry name" value="S-AdoMet_synt_C"/>
    <property type="match status" value="1"/>
</dbReference>
<keyword evidence="6" id="KW-0808">Transferase</keyword>
<dbReference type="GO" id="GO:0006730">
    <property type="term" value="P:one-carbon metabolic process"/>
    <property type="evidence" value="ECO:0007669"/>
    <property type="project" value="UniProtKB-KW"/>
</dbReference>
<gene>
    <name evidence="15" type="ORF">V8G54_028370</name>
</gene>
<dbReference type="GO" id="GO:0004478">
    <property type="term" value="F:methionine adenosyltransferase activity"/>
    <property type="evidence" value="ECO:0007669"/>
    <property type="project" value="InterPro"/>
</dbReference>
<evidence type="ECO:0000259" key="13">
    <source>
        <dbReference type="Pfam" id="PF02772"/>
    </source>
</evidence>
<dbReference type="InterPro" id="IPR022636">
    <property type="entry name" value="S-AdoMet_synthetase_sfam"/>
</dbReference>
<keyword evidence="5" id="KW-0554">One-carbon metabolism</keyword>
<keyword evidence="4" id="KW-0963">Cytoplasm</keyword>
<comment type="cofactor">
    <cofactor evidence="1">
        <name>Mn(2+)</name>
        <dbReference type="ChEBI" id="CHEBI:29035"/>
    </cofactor>
</comment>
<evidence type="ECO:0000256" key="8">
    <source>
        <dbReference type="ARBA" id="ARBA00022741"/>
    </source>
</evidence>
<feature type="domain" description="S-adenosylmethionine synthetase C-terminal" evidence="14">
    <location>
        <begin position="352"/>
        <end position="469"/>
    </location>
</feature>
<proteinExistence type="predicted"/>
<sequence>MLANASRSFKEFILVGVQLSWLERWSYEPKVAGSSPAGTTKARRIGTIKGERNASNFIMQRRELGYKKMEKVTKVLVMLAMVVLVSASNVEGGRLLKEEENVEQPQNFPGSGGLGGIFPSPSPGFSFTGVSFGPNGFCTFPGGCTPTLPTLPGGVGGSENVRVLLATVEEDHNALEENGYLLFMYLMQCLMHSWRSKTLKEEMPETCIKTNWVMVFGELDADDCKGVPGHLIKRPEDIGVGDQGHKFGYATDETPELTPLSHVLTAELGTRLMEVHKMRPILGWRGDGKTELSVEYANDHGAMVPWSQCVCRLFSYISTQNDETHVIKPAIAAKYMYEETNLRPNPCSRFVIGGPRGYASVTGRKIIVDTYGEPYQVDRSRVYIARQAAKRNVANGLARRCIVQISYAIAVADTLFIHDKDIFKLVNENFDFRPQMITINFEINSEHVRFLKTAAFGRCGRDDPDFTWEVKTLL</sequence>
<dbReference type="AntiFam" id="ANF00010">
    <property type="entry name" value="tRNA translation"/>
</dbReference>
<evidence type="ECO:0008006" key="17">
    <source>
        <dbReference type="Google" id="ProtNLM"/>
    </source>
</evidence>
<keyword evidence="9" id="KW-0067">ATP-binding</keyword>
<dbReference type="GO" id="GO:0046872">
    <property type="term" value="F:metal ion binding"/>
    <property type="evidence" value="ECO:0007669"/>
    <property type="project" value="UniProtKB-KW"/>
</dbReference>
<evidence type="ECO:0000256" key="7">
    <source>
        <dbReference type="ARBA" id="ARBA00022723"/>
    </source>
</evidence>
<dbReference type="GO" id="GO:0005737">
    <property type="term" value="C:cytoplasm"/>
    <property type="evidence" value="ECO:0007669"/>
    <property type="project" value="UniProtKB-SubCell"/>
</dbReference>
<feature type="domain" description="S-adenosylmethionine synthetase central" evidence="13">
    <location>
        <begin position="238"/>
        <end position="348"/>
    </location>
</feature>
<evidence type="ECO:0000256" key="10">
    <source>
        <dbReference type="ARBA" id="ARBA00022842"/>
    </source>
</evidence>
<keyword evidence="11" id="KW-0630">Potassium</keyword>
<dbReference type="Gene3D" id="3.30.300.10">
    <property type="match status" value="3"/>
</dbReference>
<dbReference type="GO" id="GO:0006556">
    <property type="term" value="P:S-adenosylmethionine biosynthetic process"/>
    <property type="evidence" value="ECO:0007669"/>
    <property type="project" value="InterPro"/>
</dbReference>
<keyword evidence="12" id="KW-0170">Cobalt</keyword>
<dbReference type="AlphaFoldDB" id="A0AAQ3MRB7"/>
<dbReference type="SUPFAM" id="SSF55973">
    <property type="entry name" value="S-adenosylmethionine synthetase"/>
    <property type="match status" value="2"/>
</dbReference>